<evidence type="ECO:0000313" key="3">
    <source>
        <dbReference type="EMBL" id="KEP71483.1"/>
    </source>
</evidence>
<feature type="domain" description="PepSY" evidence="2">
    <location>
        <begin position="8"/>
        <end position="78"/>
    </location>
</feature>
<gene>
    <name evidence="3" type="ORF">DL1_00180</name>
</gene>
<dbReference type="EMBL" id="JHEH01000001">
    <property type="protein sequence ID" value="KEP71483.1"/>
    <property type="molecule type" value="Genomic_DNA"/>
</dbReference>
<dbReference type="Pfam" id="PF13670">
    <property type="entry name" value="PepSY_2"/>
    <property type="match status" value="1"/>
</dbReference>
<proteinExistence type="predicted"/>
<comment type="caution">
    <text evidence="3">The sequence shown here is derived from an EMBL/GenBank/DDBJ whole genome shotgun (WGS) entry which is preliminary data.</text>
</comment>
<dbReference type="eggNOG" id="ENOG5033DVM">
    <property type="taxonomic scope" value="Bacteria"/>
</dbReference>
<dbReference type="InterPro" id="IPR025711">
    <property type="entry name" value="PepSY"/>
</dbReference>
<dbReference type="AlphaFoldDB" id="A0A074TR85"/>
<accession>A0A074TR85</accession>
<protein>
    <recommendedName>
        <fullName evidence="2">PepSY domain-containing protein</fullName>
    </recommendedName>
</protein>
<dbReference type="Proteomes" id="UP000027725">
    <property type="component" value="Unassembled WGS sequence"/>
</dbReference>
<dbReference type="STRING" id="1185766.SAMN05216224_10899"/>
<keyword evidence="1" id="KW-0732">Signal</keyword>
<dbReference type="OrthoDB" id="7850927at2"/>
<evidence type="ECO:0000313" key="4">
    <source>
        <dbReference type="Proteomes" id="UP000027725"/>
    </source>
</evidence>
<evidence type="ECO:0000259" key="2">
    <source>
        <dbReference type="Pfam" id="PF13670"/>
    </source>
</evidence>
<keyword evidence="4" id="KW-1185">Reference proteome</keyword>
<organism evidence="3 4">
    <name type="scientific">Thioclava dalianensis</name>
    <dbReference type="NCBI Taxonomy" id="1185766"/>
    <lineage>
        <taxon>Bacteria</taxon>
        <taxon>Pseudomonadati</taxon>
        <taxon>Pseudomonadota</taxon>
        <taxon>Alphaproteobacteria</taxon>
        <taxon>Rhodobacterales</taxon>
        <taxon>Paracoccaceae</taxon>
        <taxon>Thioclava</taxon>
    </lineage>
</organism>
<sequence>MKNVTALASAALIAAICAQPVLAEGKEGKVAPAKEKMLTTQLTKKGYDVRRMEMEGGLIEVYAVKNGKRMQMYFNTALKQVEHKADKG</sequence>
<name>A0A074TR85_9RHOB</name>
<evidence type="ECO:0000256" key="1">
    <source>
        <dbReference type="SAM" id="SignalP"/>
    </source>
</evidence>
<feature type="signal peptide" evidence="1">
    <location>
        <begin position="1"/>
        <end position="23"/>
    </location>
</feature>
<feature type="chain" id="PRO_5001700117" description="PepSY domain-containing protein" evidence="1">
    <location>
        <begin position="24"/>
        <end position="88"/>
    </location>
</feature>
<reference evidence="3 4" key="1">
    <citation type="submission" date="2014-03" db="EMBL/GenBank/DDBJ databases">
        <title>The draft genome sequence of Thioclava dalianensis DLFJ1-1.</title>
        <authorList>
            <person name="Lai Q."/>
            <person name="Shao Z."/>
        </authorList>
    </citation>
    <scope>NUCLEOTIDE SEQUENCE [LARGE SCALE GENOMIC DNA]</scope>
    <source>
        <strain evidence="3 4">DLFJ1-1</strain>
    </source>
</reference>
<dbReference type="RefSeq" id="WP_038060706.1">
    <property type="nucleotide sequence ID" value="NZ_FOVB01000008.1"/>
</dbReference>